<evidence type="ECO:0000313" key="9">
    <source>
        <dbReference type="EMBL" id="QLJ99003.1"/>
    </source>
</evidence>
<comment type="catalytic activity">
    <reaction evidence="1 4 5">
        <text>[protein]-peptidylproline (omega=180) = [protein]-peptidylproline (omega=0)</text>
        <dbReference type="Rhea" id="RHEA:16237"/>
        <dbReference type="Rhea" id="RHEA-COMP:10747"/>
        <dbReference type="Rhea" id="RHEA-COMP:10748"/>
        <dbReference type="ChEBI" id="CHEBI:83833"/>
        <dbReference type="ChEBI" id="CHEBI:83834"/>
        <dbReference type="EC" id="5.2.1.8"/>
    </reaction>
</comment>
<keyword evidence="7" id="KW-0472">Membrane</keyword>
<dbReference type="SUPFAM" id="SSF54534">
    <property type="entry name" value="FKBP-like"/>
    <property type="match status" value="1"/>
</dbReference>
<dbReference type="EMBL" id="CP058905">
    <property type="protein sequence ID" value="QLJ99003.1"/>
    <property type="molecule type" value="Genomic_DNA"/>
</dbReference>
<dbReference type="PANTHER" id="PTHR45779">
    <property type="entry name" value="PEPTIDYLPROLYL ISOMERASE"/>
    <property type="match status" value="1"/>
</dbReference>
<evidence type="ECO:0000256" key="1">
    <source>
        <dbReference type="ARBA" id="ARBA00000971"/>
    </source>
</evidence>
<gene>
    <name evidence="9" type="ORF">HZU44_02050</name>
</gene>
<dbReference type="EC" id="5.2.1.8" evidence="5"/>
<dbReference type="GO" id="GO:0003755">
    <property type="term" value="F:peptidyl-prolyl cis-trans isomerase activity"/>
    <property type="evidence" value="ECO:0007669"/>
    <property type="project" value="UniProtKB-UniRule"/>
</dbReference>
<feature type="transmembrane region" description="Helical" evidence="7">
    <location>
        <begin position="91"/>
        <end position="112"/>
    </location>
</feature>
<dbReference type="InterPro" id="IPR001179">
    <property type="entry name" value="PPIase_FKBP_dom"/>
</dbReference>
<organism evidence="9">
    <name type="scientific">Micromonospora carbonacea</name>
    <dbReference type="NCBI Taxonomy" id="47853"/>
    <lineage>
        <taxon>Bacteria</taxon>
        <taxon>Bacillati</taxon>
        <taxon>Actinomycetota</taxon>
        <taxon>Actinomycetes</taxon>
        <taxon>Micromonosporales</taxon>
        <taxon>Micromonosporaceae</taxon>
        <taxon>Micromonospora</taxon>
    </lineage>
</organism>
<protein>
    <recommendedName>
        <fullName evidence="5">Peptidyl-prolyl cis-trans isomerase</fullName>
        <ecNumber evidence="5">5.2.1.8</ecNumber>
    </recommendedName>
</protein>
<evidence type="ECO:0000256" key="6">
    <source>
        <dbReference type="SAM" id="MobiDB-lite"/>
    </source>
</evidence>
<evidence type="ECO:0000256" key="7">
    <source>
        <dbReference type="SAM" id="Phobius"/>
    </source>
</evidence>
<feature type="compositionally biased region" description="Low complexity" evidence="6">
    <location>
        <begin position="121"/>
        <end position="136"/>
    </location>
</feature>
<evidence type="ECO:0000256" key="2">
    <source>
        <dbReference type="ARBA" id="ARBA00023110"/>
    </source>
</evidence>
<accession>A0A7D6CD42</accession>
<dbReference type="InterPro" id="IPR044609">
    <property type="entry name" value="FKBP2/11"/>
</dbReference>
<feature type="region of interest" description="Disordered" evidence="6">
    <location>
        <begin position="120"/>
        <end position="160"/>
    </location>
</feature>
<reference evidence="9" key="1">
    <citation type="submission" date="2020-08" db="EMBL/GenBank/DDBJ databases">
        <title>A bifunctional nitrone conjugated secondary metabolite targeting the ribosome.</title>
        <authorList>
            <person name="Limbrick E.M."/>
            <person name="Graf M."/>
            <person name="Derewacz D.K."/>
            <person name="Nguyen F."/>
            <person name="Spraggins J.M."/>
            <person name="Wieland M."/>
            <person name="Ynigez-Gutierrez A.E."/>
            <person name="Reisman B.J."/>
            <person name="Zinshteyn B."/>
            <person name="McCulloch K."/>
            <person name="Iverson T.M."/>
            <person name="Green R."/>
            <person name="Wilson D.N."/>
            <person name="Bachmann B.O."/>
        </authorList>
    </citation>
    <scope>NUCLEOTIDE SEQUENCE</scope>
    <source>
        <strain evidence="9">Africana</strain>
    </source>
</reference>
<keyword evidence="7" id="KW-0812">Transmembrane</keyword>
<feature type="region of interest" description="Disordered" evidence="6">
    <location>
        <begin position="1"/>
        <end position="49"/>
    </location>
</feature>
<dbReference type="Gene3D" id="3.10.50.40">
    <property type="match status" value="1"/>
</dbReference>
<keyword evidence="7" id="KW-1133">Transmembrane helix</keyword>
<keyword evidence="2 4" id="KW-0697">Rotamase</keyword>
<evidence type="ECO:0000256" key="5">
    <source>
        <dbReference type="RuleBase" id="RU003915"/>
    </source>
</evidence>
<dbReference type="AlphaFoldDB" id="A0A7D6CD42"/>
<dbReference type="PANTHER" id="PTHR45779:SF7">
    <property type="entry name" value="PEPTIDYLPROLYL ISOMERASE"/>
    <property type="match status" value="1"/>
</dbReference>
<comment type="similarity">
    <text evidence="5">Belongs to the FKBP-type PPIase family.</text>
</comment>
<feature type="domain" description="PPIase FKBP-type" evidence="8">
    <location>
        <begin position="184"/>
        <end position="271"/>
    </location>
</feature>
<keyword evidence="3 4" id="KW-0413">Isomerase</keyword>
<dbReference type="PROSITE" id="PS50059">
    <property type="entry name" value="FKBP_PPIASE"/>
    <property type="match status" value="1"/>
</dbReference>
<evidence type="ECO:0000256" key="4">
    <source>
        <dbReference type="PROSITE-ProRule" id="PRU00277"/>
    </source>
</evidence>
<dbReference type="InterPro" id="IPR046357">
    <property type="entry name" value="PPIase_dom_sf"/>
</dbReference>
<name>A0A7D6CD42_9ACTN</name>
<evidence type="ECO:0000256" key="3">
    <source>
        <dbReference type="ARBA" id="ARBA00023235"/>
    </source>
</evidence>
<dbReference type="Pfam" id="PF00254">
    <property type="entry name" value="FKBP_C"/>
    <property type="match status" value="1"/>
</dbReference>
<sequence>MVKKLPPWHPRADGVGSGRGLPRQHRGQQGGYRERWSRQRPPGPHLFDQGVDVSERVQNRSAGQGPGKAERRLAAQLAAKKAAEKKRRLQSILGALAGLAVVGVLITVFVVVNQGKDDAPEQAAASPSASAPAEEPTAPPAPQLPEGSDPALANKPKVEAGKGELKKLTVTTLIKGKGPAVKAGQQITTNYVGVTYKDGKEFDASWRSGQPATFQIGVGGVIKGWDQGLVGVPVGSRVQLDLPAELGYGNNPPDGYPAGALRFVVDVLAAQ</sequence>
<evidence type="ECO:0000259" key="8">
    <source>
        <dbReference type="PROSITE" id="PS50059"/>
    </source>
</evidence>
<proteinExistence type="inferred from homology"/>